<reference evidence="2" key="2">
    <citation type="submission" date="2020-10" db="UniProtKB">
        <authorList>
            <consortium name="WormBaseParasite"/>
        </authorList>
    </citation>
    <scope>IDENTIFICATION</scope>
</reference>
<sequence>MSRIGSRACANAFVAFAKRDCVNGENACCEGLGKTYPLTTGIVGNETRVPLEKVFGFLRSFLGIFGPL</sequence>
<organism evidence="1 2">
    <name type="scientific">Panagrellus redivivus</name>
    <name type="common">Microworm</name>
    <dbReference type="NCBI Taxonomy" id="6233"/>
    <lineage>
        <taxon>Eukaryota</taxon>
        <taxon>Metazoa</taxon>
        <taxon>Ecdysozoa</taxon>
        <taxon>Nematoda</taxon>
        <taxon>Chromadorea</taxon>
        <taxon>Rhabditida</taxon>
        <taxon>Tylenchina</taxon>
        <taxon>Panagrolaimomorpha</taxon>
        <taxon>Panagrolaimoidea</taxon>
        <taxon>Panagrolaimidae</taxon>
        <taxon>Panagrellus</taxon>
    </lineage>
</organism>
<dbReference type="WBParaSite" id="Pan_g21372.t1">
    <property type="protein sequence ID" value="Pan_g21372.t1"/>
    <property type="gene ID" value="Pan_g21372"/>
</dbReference>
<protein>
    <submittedName>
        <fullName evidence="2">DB domain-containing protein</fullName>
    </submittedName>
</protein>
<dbReference type="AlphaFoldDB" id="A0A7E4VIN3"/>
<dbReference type="Proteomes" id="UP000492821">
    <property type="component" value="Unassembled WGS sequence"/>
</dbReference>
<reference evidence="1" key="1">
    <citation type="journal article" date="2013" name="Genetics">
        <title>The draft genome and transcriptome of Panagrellus redivivus are shaped by the harsh demands of a free-living lifestyle.</title>
        <authorList>
            <person name="Srinivasan J."/>
            <person name="Dillman A.R."/>
            <person name="Macchietto M.G."/>
            <person name="Heikkinen L."/>
            <person name="Lakso M."/>
            <person name="Fracchia K.M."/>
            <person name="Antoshechkin I."/>
            <person name="Mortazavi A."/>
            <person name="Wong G."/>
            <person name="Sternberg P.W."/>
        </authorList>
    </citation>
    <scope>NUCLEOTIDE SEQUENCE [LARGE SCALE GENOMIC DNA]</scope>
    <source>
        <strain evidence="1">MT8872</strain>
    </source>
</reference>
<evidence type="ECO:0000313" key="2">
    <source>
        <dbReference type="WBParaSite" id="Pan_g21372.t1"/>
    </source>
</evidence>
<proteinExistence type="predicted"/>
<keyword evidence="1" id="KW-1185">Reference proteome</keyword>
<name>A0A7E4VIN3_PANRE</name>
<accession>A0A7E4VIN3</accession>
<evidence type="ECO:0000313" key="1">
    <source>
        <dbReference type="Proteomes" id="UP000492821"/>
    </source>
</evidence>